<feature type="region of interest" description="Disordered" evidence="1">
    <location>
        <begin position="266"/>
        <end position="291"/>
    </location>
</feature>
<dbReference type="Proteomes" id="UP001492380">
    <property type="component" value="Unassembled WGS sequence"/>
</dbReference>
<evidence type="ECO:0000256" key="1">
    <source>
        <dbReference type="SAM" id="MobiDB-lite"/>
    </source>
</evidence>
<evidence type="ECO:0000313" key="3">
    <source>
        <dbReference type="Proteomes" id="UP001492380"/>
    </source>
</evidence>
<comment type="caution">
    <text evidence="2">The sequence shown here is derived from an EMBL/GenBank/DDBJ whole genome shotgun (WGS) entry which is preliminary data.</text>
</comment>
<sequence>MAVLEKAKRNKLDEPITSHAVSCLYCQASHSSRHNLTSSSLASEHLCLRVTTAPRNQCNNLSINRSARPLVNQSSVNRPDSGLPRIASRPICFLNTRIASICSSFLARNQRRNRSRFRLLRQRRPTRAIPGLPWLAEKPCPALFCPASASCHLRAVWSLTATTAADQRIAPHRCTDDSSLPDVSALPALLSMSDQRGRAAPAYQGSFKLTPPSMSTAAPCPTWLSGPTSGHHASKLSLLLLRLLRLRSTMPLVFFAGRPVRRLPYPPTPLARPRRACRRPSRLAPHHQPHL</sequence>
<name>A0ABR1YK34_9PEZI</name>
<evidence type="ECO:0000313" key="2">
    <source>
        <dbReference type="EMBL" id="KAK8232128.1"/>
    </source>
</evidence>
<feature type="compositionally biased region" description="Basic residues" evidence="1">
    <location>
        <begin position="272"/>
        <end position="291"/>
    </location>
</feature>
<proteinExistence type="predicted"/>
<keyword evidence="3" id="KW-1185">Reference proteome</keyword>
<dbReference type="EMBL" id="JBBWRZ010000007">
    <property type="protein sequence ID" value="KAK8232128.1"/>
    <property type="molecule type" value="Genomic_DNA"/>
</dbReference>
<reference evidence="2 3" key="1">
    <citation type="submission" date="2024-04" db="EMBL/GenBank/DDBJ databases">
        <title>Phyllosticta paracitricarpa is synonymous to the EU quarantine fungus P. citricarpa based on phylogenomic analyses.</title>
        <authorList>
            <consortium name="Lawrence Berkeley National Laboratory"/>
            <person name="Van Ingen-Buijs V.A."/>
            <person name="Van Westerhoven A.C."/>
            <person name="Haridas S."/>
            <person name="Skiadas P."/>
            <person name="Martin F."/>
            <person name="Groenewald J.Z."/>
            <person name="Crous P.W."/>
            <person name="Seidl M.F."/>
        </authorList>
    </citation>
    <scope>NUCLEOTIDE SEQUENCE [LARGE SCALE GENOMIC DNA]</scope>
    <source>
        <strain evidence="2 3">CBS 123374</strain>
    </source>
</reference>
<protein>
    <submittedName>
        <fullName evidence="2">Uncharacterized protein</fullName>
    </submittedName>
</protein>
<accession>A0ABR1YK34</accession>
<gene>
    <name evidence="2" type="ORF">HDK90DRAFT_298697</name>
</gene>
<organism evidence="2 3">
    <name type="scientific">Phyllosticta capitalensis</name>
    <dbReference type="NCBI Taxonomy" id="121624"/>
    <lineage>
        <taxon>Eukaryota</taxon>
        <taxon>Fungi</taxon>
        <taxon>Dikarya</taxon>
        <taxon>Ascomycota</taxon>
        <taxon>Pezizomycotina</taxon>
        <taxon>Dothideomycetes</taxon>
        <taxon>Dothideomycetes incertae sedis</taxon>
        <taxon>Botryosphaeriales</taxon>
        <taxon>Phyllostictaceae</taxon>
        <taxon>Phyllosticta</taxon>
    </lineage>
</organism>